<organism evidence="1 2">
    <name type="scientific">Paramuricea clavata</name>
    <name type="common">Red gorgonian</name>
    <name type="synonym">Violescent sea-whip</name>
    <dbReference type="NCBI Taxonomy" id="317549"/>
    <lineage>
        <taxon>Eukaryota</taxon>
        <taxon>Metazoa</taxon>
        <taxon>Cnidaria</taxon>
        <taxon>Anthozoa</taxon>
        <taxon>Octocorallia</taxon>
        <taxon>Malacalcyonacea</taxon>
        <taxon>Plexauridae</taxon>
        <taxon>Paramuricea</taxon>
    </lineage>
</organism>
<evidence type="ECO:0000313" key="1">
    <source>
        <dbReference type="EMBL" id="CAB4029048.1"/>
    </source>
</evidence>
<dbReference type="Proteomes" id="UP001152795">
    <property type="component" value="Unassembled WGS sequence"/>
</dbReference>
<accession>A0A6S7JE63</accession>
<protein>
    <submittedName>
        <fullName evidence="1">Uncharacterized protein</fullName>
    </submittedName>
</protein>
<feature type="non-terminal residue" evidence="1">
    <location>
        <position position="212"/>
    </location>
</feature>
<sequence length="212" mass="23508">MADDTSTNSGKHNEIFEQTEMSAVLLKHIKLLNYDLNKKIHWLGNLDELKALIYELFGLSGKWSSRAAIPTNVDTNNRSDAVGKYDHDINVGTSNTDKYNSKNQASDTVACPVKDPDLSGSNDGVTKFDCCDGNQVQELVKVKLQNASLHNQVDSLNRVVDSMNVVVESLSKLVIPNEGSNLHSKLRLETMLTEFSNILENKNKVISDLENT</sequence>
<gene>
    <name evidence="1" type="ORF">PACLA_8A006055</name>
</gene>
<keyword evidence="2" id="KW-1185">Reference proteome</keyword>
<name>A0A6S7JE63_PARCT</name>
<comment type="caution">
    <text evidence="1">The sequence shown here is derived from an EMBL/GenBank/DDBJ whole genome shotgun (WGS) entry which is preliminary data.</text>
</comment>
<dbReference type="AlphaFoldDB" id="A0A6S7JE63"/>
<dbReference type="EMBL" id="CACRXK020015903">
    <property type="protein sequence ID" value="CAB4029048.1"/>
    <property type="molecule type" value="Genomic_DNA"/>
</dbReference>
<reference evidence="1" key="1">
    <citation type="submission" date="2020-04" db="EMBL/GenBank/DDBJ databases">
        <authorList>
            <person name="Alioto T."/>
            <person name="Alioto T."/>
            <person name="Gomez Garrido J."/>
        </authorList>
    </citation>
    <scope>NUCLEOTIDE SEQUENCE</scope>
    <source>
        <strain evidence="1">A484AB</strain>
    </source>
</reference>
<proteinExistence type="predicted"/>
<evidence type="ECO:0000313" key="2">
    <source>
        <dbReference type="Proteomes" id="UP001152795"/>
    </source>
</evidence>